<reference evidence="4 5" key="1">
    <citation type="submission" date="2022-08" db="EMBL/GenBank/DDBJ databases">
        <title>novel species in genus Aeromicrobium.</title>
        <authorList>
            <person name="Ye L."/>
        </authorList>
    </citation>
    <scope>NUCLEOTIDE SEQUENCE [LARGE SCALE GENOMIC DNA]</scope>
    <source>
        <strain evidence="5">zg-Y1379</strain>
    </source>
</reference>
<dbReference type="Pfam" id="PF01471">
    <property type="entry name" value="PG_binding_1"/>
    <property type="match status" value="1"/>
</dbReference>
<evidence type="ECO:0000256" key="1">
    <source>
        <dbReference type="SAM" id="SignalP"/>
    </source>
</evidence>
<dbReference type="Proteomes" id="UP001316184">
    <property type="component" value="Chromosome"/>
</dbReference>
<dbReference type="EMBL" id="CP102173">
    <property type="protein sequence ID" value="UUP14053.1"/>
    <property type="molecule type" value="Genomic_DNA"/>
</dbReference>
<keyword evidence="5" id="KW-1185">Reference proteome</keyword>
<dbReference type="Gene3D" id="1.10.101.10">
    <property type="entry name" value="PGBD-like superfamily/PGBD"/>
    <property type="match status" value="2"/>
</dbReference>
<sequence length="449" mass="49040">MRLPVLPHVRSSARRSSTRLLVAGLFTGLAASVLLAMPAQAATPQAPGDFTGHGFDTCVAPNQSTMDTWNLTSPFSAIGIYVSGSSRYCGDKYQTNLSRTWVQRNANNGWRFMPIHVGRQSPCFKNNPASRVQKKKMSSSVATARTQAVAEAQETIAALRKYGFGAGSVSYLDIEWYARTAACDTIVLEFIDAWTEHLHAQGYLSGLYSSGSAAIKLVDEARLAGRPGFTLPDHMWNAWVNKKADTKGGPYLSDSGWTNHQRIHQYHNDINVKHGGKTLTIDKNFLDVGRGSVAVRQSKPCGHTRSFTSYPTLKVGAKRREVTALECLLKNQGYLKTVDTKYGTGTAKAVKKFRRAKGLGTSGTTNRATWTALLARGTNPRVLKQGSVGQSVWRLQRALTAAGLKPGFSGVYDAKTVKAVQAYRKARKLSGYTTTDKTVWAQLQRGRTA</sequence>
<keyword evidence="1" id="KW-0732">Signal</keyword>
<dbReference type="Pfam" id="PF08924">
    <property type="entry name" value="Rv2525c_GlyHyd-like"/>
    <property type="match status" value="1"/>
</dbReference>
<dbReference type="SUPFAM" id="SSF51445">
    <property type="entry name" value="(Trans)glycosidases"/>
    <property type="match status" value="1"/>
</dbReference>
<evidence type="ECO:0000259" key="3">
    <source>
        <dbReference type="Pfam" id="PF08924"/>
    </source>
</evidence>
<proteinExistence type="predicted"/>
<feature type="domain" description="Peptidoglycan binding-like" evidence="2">
    <location>
        <begin position="320"/>
        <end position="373"/>
    </location>
</feature>
<dbReference type="Gene3D" id="3.20.20.80">
    <property type="entry name" value="Glycosidases"/>
    <property type="match status" value="1"/>
</dbReference>
<dbReference type="InterPro" id="IPR017853">
    <property type="entry name" value="GH"/>
</dbReference>
<feature type="signal peptide" evidence="1">
    <location>
        <begin position="1"/>
        <end position="41"/>
    </location>
</feature>
<gene>
    <name evidence="4" type="ORF">NQV15_01720</name>
</gene>
<dbReference type="RefSeq" id="WP_232403297.1">
    <property type="nucleotide sequence ID" value="NZ_CP102173.1"/>
</dbReference>
<protein>
    <submittedName>
        <fullName evidence="4">DUF1906 domain-containing protein</fullName>
    </submittedName>
</protein>
<evidence type="ECO:0000259" key="2">
    <source>
        <dbReference type="Pfam" id="PF01471"/>
    </source>
</evidence>
<feature type="domain" description="Rv2525c-like glycoside hydrolase-like" evidence="3">
    <location>
        <begin position="68"/>
        <end position="285"/>
    </location>
</feature>
<evidence type="ECO:0000313" key="5">
    <source>
        <dbReference type="Proteomes" id="UP001316184"/>
    </source>
</evidence>
<dbReference type="InterPro" id="IPR036365">
    <property type="entry name" value="PGBD-like_sf"/>
</dbReference>
<organism evidence="4 5">
    <name type="scientific">Aeromicrobium wangtongii</name>
    <dbReference type="NCBI Taxonomy" id="2969247"/>
    <lineage>
        <taxon>Bacteria</taxon>
        <taxon>Bacillati</taxon>
        <taxon>Actinomycetota</taxon>
        <taxon>Actinomycetes</taxon>
        <taxon>Propionibacteriales</taxon>
        <taxon>Nocardioidaceae</taxon>
        <taxon>Aeromicrobium</taxon>
    </lineage>
</organism>
<dbReference type="InterPro" id="IPR002477">
    <property type="entry name" value="Peptidoglycan-bd-like"/>
</dbReference>
<dbReference type="InterPro" id="IPR015020">
    <property type="entry name" value="Rv2525c-like_Glyco_Hydro-like"/>
</dbReference>
<dbReference type="InterPro" id="IPR036366">
    <property type="entry name" value="PGBDSf"/>
</dbReference>
<name>A0ABY5MBI9_9ACTN</name>
<evidence type="ECO:0000313" key="4">
    <source>
        <dbReference type="EMBL" id="UUP14053.1"/>
    </source>
</evidence>
<dbReference type="SUPFAM" id="SSF47090">
    <property type="entry name" value="PGBD-like"/>
    <property type="match status" value="2"/>
</dbReference>
<accession>A0ABY5MBI9</accession>
<feature type="chain" id="PRO_5046800651" evidence="1">
    <location>
        <begin position="42"/>
        <end position="449"/>
    </location>
</feature>